<dbReference type="EMBL" id="KN846969">
    <property type="protein sequence ID" value="KIW84973.1"/>
    <property type="molecule type" value="Genomic_DNA"/>
</dbReference>
<reference evidence="1 2" key="1">
    <citation type="submission" date="2015-01" db="EMBL/GenBank/DDBJ databases">
        <title>The Genome Sequence of Fonsecaea pedrosoi CBS 271.37.</title>
        <authorList>
            <consortium name="The Broad Institute Genomics Platform"/>
            <person name="Cuomo C."/>
            <person name="de Hoog S."/>
            <person name="Gorbushina A."/>
            <person name="Stielow B."/>
            <person name="Teixiera M."/>
            <person name="Abouelleil A."/>
            <person name="Chapman S.B."/>
            <person name="Priest M."/>
            <person name="Young S.K."/>
            <person name="Wortman J."/>
            <person name="Nusbaum C."/>
            <person name="Birren B."/>
        </authorList>
    </citation>
    <scope>NUCLEOTIDE SEQUENCE [LARGE SCALE GENOMIC DNA]</scope>
    <source>
        <strain evidence="1 2">CBS 271.37</strain>
    </source>
</reference>
<dbReference type="Proteomes" id="UP000053029">
    <property type="component" value="Unassembled WGS sequence"/>
</dbReference>
<dbReference type="AlphaFoldDB" id="A0A0D2GVL1"/>
<name>A0A0D2GVL1_9EURO</name>
<organism evidence="1 2">
    <name type="scientific">Fonsecaea pedrosoi CBS 271.37</name>
    <dbReference type="NCBI Taxonomy" id="1442368"/>
    <lineage>
        <taxon>Eukaryota</taxon>
        <taxon>Fungi</taxon>
        <taxon>Dikarya</taxon>
        <taxon>Ascomycota</taxon>
        <taxon>Pezizomycotina</taxon>
        <taxon>Eurotiomycetes</taxon>
        <taxon>Chaetothyriomycetidae</taxon>
        <taxon>Chaetothyriales</taxon>
        <taxon>Herpotrichiellaceae</taxon>
        <taxon>Fonsecaea</taxon>
    </lineage>
</organism>
<keyword evidence="2" id="KW-1185">Reference proteome</keyword>
<dbReference type="OrthoDB" id="4159699at2759"/>
<evidence type="ECO:0000313" key="1">
    <source>
        <dbReference type="EMBL" id="KIW84973.1"/>
    </source>
</evidence>
<proteinExistence type="predicted"/>
<evidence type="ECO:0000313" key="2">
    <source>
        <dbReference type="Proteomes" id="UP000053029"/>
    </source>
</evidence>
<accession>A0A0D2GVL1</accession>
<protein>
    <recommendedName>
        <fullName evidence="3">NACHT-NTPase and P-loop NTPases N-terminal domain-containing protein</fullName>
    </recommendedName>
</protein>
<dbReference type="HOGENOM" id="CLU_1525190_0_0_1"/>
<dbReference type="RefSeq" id="XP_013288781.1">
    <property type="nucleotide sequence ID" value="XM_013433327.1"/>
</dbReference>
<gene>
    <name evidence="1" type="ORF">Z517_00361</name>
</gene>
<dbReference type="VEuPathDB" id="FungiDB:Z517_00361"/>
<dbReference type="GeneID" id="25299851"/>
<sequence>MEVVGAFSAVLTVAVEFHELARTLRRCFVSLKFARKDVKEIHNEVKSFSTLLSLFHSTVTDERLANDDLPMKIKTSGIAQHISVSGREALARIDDILTGLDPLRSDKVYSVLEQWYARWKWSTRKEKWSPIQVLLNSIKANATWLIAIVDCHHRLQKIDQLNAEKSPIPNELVQQL</sequence>
<evidence type="ECO:0008006" key="3">
    <source>
        <dbReference type="Google" id="ProtNLM"/>
    </source>
</evidence>